<accession>R9PGE3</accession>
<gene>
    <name evidence="1" type="ORF">AALB_0482</name>
</gene>
<dbReference type="Proteomes" id="UP000014461">
    <property type="component" value="Unassembled WGS sequence"/>
</dbReference>
<comment type="caution">
    <text evidence="1">The sequence shown here is derived from an EMBL/GenBank/DDBJ whole genome shotgun (WGS) entry which is preliminary data.</text>
</comment>
<dbReference type="AlphaFoldDB" id="R9PGE3"/>
<reference evidence="1" key="1">
    <citation type="journal article" date="2013" name="Genome Announc.">
        <title>Draft Genome Sequence of Agarivorans albus Strain MKT 106T, an Agarolytic Marine Bacterium.</title>
        <authorList>
            <person name="Yasuike M."/>
            <person name="Nakamura Y."/>
            <person name="Kai W."/>
            <person name="Fujiwara A."/>
            <person name="Fukui Y."/>
            <person name="Satomi M."/>
            <person name="Sano M."/>
        </authorList>
    </citation>
    <scope>NUCLEOTIDE SEQUENCE [LARGE SCALE GENOMIC DNA]</scope>
</reference>
<evidence type="ECO:0000313" key="1">
    <source>
        <dbReference type="EMBL" id="GAD00402.1"/>
    </source>
</evidence>
<protein>
    <submittedName>
        <fullName evidence="1">Uncharacterized protein</fullName>
    </submittedName>
</protein>
<organism evidence="1 2">
    <name type="scientific">Agarivorans albus MKT 106</name>
    <dbReference type="NCBI Taxonomy" id="1331007"/>
    <lineage>
        <taxon>Bacteria</taxon>
        <taxon>Pseudomonadati</taxon>
        <taxon>Pseudomonadota</taxon>
        <taxon>Gammaproteobacteria</taxon>
        <taxon>Alteromonadales</taxon>
        <taxon>Alteromonadaceae</taxon>
        <taxon>Agarivorans</taxon>
    </lineage>
</organism>
<name>R9PGE3_AGAAL</name>
<keyword evidence="2" id="KW-1185">Reference proteome</keyword>
<dbReference type="EMBL" id="BARX01000002">
    <property type="protein sequence ID" value="GAD00402.1"/>
    <property type="molecule type" value="Genomic_DNA"/>
</dbReference>
<evidence type="ECO:0000313" key="2">
    <source>
        <dbReference type="Proteomes" id="UP000014461"/>
    </source>
</evidence>
<proteinExistence type="predicted"/>
<sequence>MSDWQWFKKVPLFKLAALDKPLRKTSIKAKTNDELTKDYLGSCR</sequence>